<name>A0ABY8T723_9HYPH</name>
<dbReference type="Proteomes" id="UP001233264">
    <property type="component" value="Chromosome"/>
</dbReference>
<dbReference type="Pfam" id="PF13692">
    <property type="entry name" value="Glyco_trans_1_4"/>
    <property type="match status" value="1"/>
</dbReference>
<evidence type="ECO:0000256" key="1">
    <source>
        <dbReference type="SAM" id="MobiDB-lite"/>
    </source>
</evidence>
<gene>
    <name evidence="3" type="ORF">PZL22_004849</name>
</gene>
<dbReference type="EMBL" id="CP120365">
    <property type="protein sequence ID" value="WHS93721.1"/>
    <property type="molecule type" value="Genomic_DNA"/>
</dbReference>
<keyword evidence="4" id="KW-1185">Reference proteome</keyword>
<feature type="region of interest" description="Disordered" evidence="1">
    <location>
        <begin position="384"/>
        <end position="403"/>
    </location>
</feature>
<proteinExistence type="predicted"/>
<reference evidence="3 4" key="1">
    <citation type="submission" date="2023-03" db="EMBL/GenBank/DDBJ databases">
        <authorList>
            <person name="Menendez E."/>
            <person name="Kaur S."/>
            <person name="Flores-Felix J.D."/>
            <person name="diCenzo G.C."/>
            <person name="Peix A."/>
            <person name="Velazquez E."/>
        </authorList>
    </citation>
    <scope>NUCLEOTIDE SEQUENCE [LARGE SCALE GENOMIC DNA]</scope>
    <source>
        <strain evidence="3 4">CCBAU 71714</strain>
    </source>
</reference>
<dbReference type="PANTHER" id="PTHR12526">
    <property type="entry name" value="GLYCOSYLTRANSFERASE"/>
    <property type="match status" value="1"/>
</dbReference>
<evidence type="ECO:0000313" key="4">
    <source>
        <dbReference type="Proteomes" id="UP001233264"/>
    </source>
</evidence>
<dbReference type="Gene3D" id="3.40.50.2000">
    <property type="entry name" value="Glycogen Phosphorylase B"/>
    <property type="match status" value="2"/>
</dbReference>
<dbReference type="RefSeq" id="WP_003529258.1">
    <property type="nucleotide sequence ID" value="NZ_CP120365.1"/>
</dbReference>
<dbReference type="PANTHER" id="PTHR12526:SF636">
    <property type="entry name" value="BLL3647 PROTEIN"/>
    <property type="match status" value="1"/>
</dbReference>
<dbReference type="CDD" id="cd03801">
    <property type="entry name" value="GT4_PimA-like"/>
    <property type="match status" value="1"/>
</dbReference>
<evidence type="ECO:0000313" key="3">
    <source>
        <dbReference type="EMBL" id="WHS93721.1"/>
    </source>
</evidence>
<organism evidence="3 4">
    <name type="scientific">Sinorhizobium kummerowiae</name>
    <dbReference type="NCBI Taxonomy" id="158892"/>
    <lineage>
        <taxon>Bacteria</taxon>
        <taxon>Pseudomonadati</taxon>
        <taxon>Pseudomonadota</taxon>
        <taxon>Alphaproteobacteria</taxon>
        <taxon>Hyphomicrobiales</taxon>
        <taxon>Rhizobiaceae</taxon>
        <taxon>Sinorhizobium/Ensifer group</taxon>
        <taxon>Sinorhizobium</taxon>
    </lineage>
</organism>
<dbReference type="SUPFAM" id="SSF53756">
    <property type="entry name" value="UDP-Glycosyltransferase/glycogen phosphorylase"/>
    <property type="match status" value="1"/>
</dbReference>
<evidence type="ECO:0000259" key="2">
    <source>
        <dbReference type="Pfam" id="PF13439"/>
    </source>
</evidence>
<feature type="domain" description="Glycosyltransferase subfamily 4-like N-terminal" evidence="2">
    <location>
        <begin position="23"/>
        <end position="190"/>
    </location>
</feature>
<protein>
    <submittedName>
        <fullName evidence="3">Glycosyltransferase family 4 protein</fullName>
    </submittedName>
</protein>
<dbReference type="InterPro" id="IPR028098">
    <property type="entry name" value="Glyco_trans_4-like_N"/>
</dbReference>
<dbReference type="Pfam" id="PF13439">
    <property type="entry name" value="Glyco_transf_4"/>
    <property type="match status" value="1"/>
</dbReference>
<sequence length="442" mass="47546">MTTSREPPDAPLRLLEVLEPGGGGSGRHFLDLCRGMHARGHHVEAIYSPVRAEDGFVRELKALGLPAIHAVGMRRAPGPSDWSCLRAINRIIRTAGPFDVIHGHSSKAGALTRLRLPGRHVPRVYTPHAFRTMDPTLGRGGRLIYGAIETLLARFFTDHLVTVSGDEFAHALSIGISGKGMSVIVNGVDTPSPDMAQTVRASFGIPADAFVFGFIGRLSAQKAPERLLNAFGKAASAVRNSHVVMIGSGELEEEVRAAIAASGLQNRIHLTSAFTGPQAVPAFDLLVMPSRYEAMSYVMLEAAAAGRPIIISDVGGAGTAVDHGENGYIVPNSEDVSPLARAMIAAADPDMFRRLAGAAAARRDRFTLKRMLDETEEVYRRMAAQRRRQQSVRSNQEDWKPTEMMKAAQSLQGAKGLILIVGAVDSNPGPLTQGERATFWTP</sequence>
<accession>A0ABY8T723</accession>